<gene>
    <name evidence="7" type="ORF">O4213_19090</name>
</gene>
<proteinExistence type="inferred from homology"/>
<evidence type="ECO:0000259" key="5">
    <source>
        <dbReference type="Pfam" id="PF00389"/>
    </source>
</evidence>
<dbReference type="InterPro" id="IPR036291">
    <property type="entry name" value="NAD(P)-bd_dom_sf"/>
</dbReference>
<dbReference type="SUPFAM" id="SSF51735">
    <property type="entry name" value="NAD(P)-binding Rossmann-fold domains"/>
    <property type="match status" value="1"/>
</dbReference>
<evidence type="ECO:0000313" key="7">
    <source>
        <dbReference type="EMBL" id="MCZ4552106.1"/>
    </source>
</evidence>
<organism evidence="7 8">
    <name type="scientific">Gordonia rubripertincta</name>
    <name type="common">Rhodococcus corallinus</name>
    <dbReference type="NCBI Taxonomy" id="36822"/>
    <lineage>
        <taxon>Bacteria</taxon>
        <taxon>Bacillati</taxon>
        <taxon>Actinomycetota</taxon>
        <taxon>Actinomycetes</taxon>
        <taxon>Mycobacteriales</taxon>
        <taxon>Gordoniaceae</taxon>
        <taxon>Gordonia</taxon>
    </lineage>
</organism>
<evidence type="ECO:0000256" key="2">
    <source>
        <dbReference type="ARBA" id="ARBA00023002"/>
    </source>
</evidence>
<name>A0ABT4N104_GORRU</name>
<accession>A0ABT4N104</accession>
<keyword evidence="2 4" id="KW-0560">Oxidoreductase</keyword>
<protein>
    <submittedName>
        <fullName evidence="7">D-2-hydroxyacid dehydrogenase</fullName>
    </submittedName>
</protein>
<evidence type="ECO:0000256" key="3">
    <source>
        <dbReference type="ARBA" id="ARBA00023027"/>
    </source>
</evidence>
<dbReference type="RefSeq" id="WP_084834530.1">
    <property type="nucleotide sequence ID" value="NZ_JAPWIE010000005.1"/>
</dbReference>
<keyword evidence="8" id="KW-1185">Reference proteome</keyword>
<keyword evidence="3" id="KW-0520">NAD</keyword>
<sequence length="334" mass="36097">MGTANTKPNVVILGRDGLENPGNLEQIREVANVRLATTADLGDALGAAGGADVLMLWDFFSAALRDNWAQAQGLRWVHVCAAGVDAMMFDELRASQITITNAHGVFDGPIAEFVLGSIIAQDKQFHLSKRYQQIKHWERRDTIRTAGRSALVIGTGGIGRAVARLLRAAGLEVTGAGRIARTEDPDFGTVLRTDELAGYAGDFDNIVTIAPLTEQTAQMIDADVLTAMKPSAHLINVGRGQLIDEKALIVALREGQIAAASLDVFETEPLAADNPLWDMENVHISAHMSGDVVGWRDELAQLFLTNLQRYAASEPLANEVDKEAGYVRVRPAQH</sequence>
<feature type="domain" description="D-isomer specific 2-hydroxyacid dehydrogenase NAD-binding" evidence="6">
    <location>
        <begin position="116"/>
        <end position="289"/>
    </location>
</feature>
<dbReference type="Pfam" id="PF00389">
    <property type="entry name" value="2-Hacid_dh"/>
    <property type="match status" value="1"/>
</dbReference>
<evidence type="ECO:0000256" key="4">
    <source>
        <dbReference type="RuleBase" id="RU003719"/>
    </source>
</evidence>
<dbReference type="Pfam" id="PF02826">
    <property type="entry name" value="2-Hacid_dh_C"/>
    <property type="match status" value="1"/>
</dbReference>
<dbReference type="Gene3D" id="3.40.50.720">
    <property type="entry name" value="NAD(P)-binding Rossmann-like Domain"/>
    <property type="match status" value="2"/>
</dbReference>
<dbReference type="Proteomes" id="UP001067235">
    <property type="component" value="Unassembled WGS sequence"/>
</dbReference>
<dbReference type="PANTHER" id="PTHR43333:SF1">
    <property type="entry name" value="D-ISOMER SPECIFIC 2-HYDROXYACID DEHYDROGENASE NAD-BINDING DOMAIN-CONTAINING PROTEIN"/>
    <property type="match status" value="1"/>
</dbReference>
<dbReference type="InterPro" id="IPR006139">
    <property type="entry name" value="D-isomer_2_OHA_DH_cat_dom"/>
</dbReference>
<reference evidence="7" key="1">
    <citation type="submission" date="2022-12" db="EMBL/GenBank/DDBJ databases">
        <authorList>
            <person name="Krivoruchko A.V."/>
            <person name="Elkin A."/>
        </authorList>
    </citation>
    <scope>NUCLEOTIDE SEQUENCE</scope>
    <source>
        <strain evidence="7">IEGM 1388</strain>
    </source>
</reference>
<comment type="caution">
    <text evidence="7">The sequence shown here is derived from an EMBL/GenBank/DDBJ whole genome shotgun (WGS) entry which is preliminary data.</text>
</comment>
<dbReference type="CDD" id="cd05300">
    <property type="entry name" value="2-Hacid_dh_1"/>
    <property type="match status" value="1"/>
</dbReference>
<comment type="similarity">
    <text evidence="1 4">Belongs to the D-isomer specific 2-hydroxyacid dehydrogenase family.</text>
</comment>
<feature type="domain" description="D-isomer specific 2-hydroxyacid dehydrogenase catalytic" evidence="5">
    <location>
        <begin position="25"/>
        <end position="320"/>
    </location>
</feature>
<dbReference type="PANTHER" id="PTHR43333">
    <property type="entry name" value="2-HACID_DH_C DOMAIN-CONTAINING PROTEIN"/>
    <property type="match status" value="1"/>
</dbReference>
<dbReference type="EMBL" id="JAPWIE010000005">
    <property type="protein sequence ID" value="MCZ4552106.1"/>
    <property type="molecule type" value="Genomic_DNA"/>
</dbReference>
<dbReference type="SUPFAM" id="SSF52283">
    <property type="entry name" value="Formate/glycerate dehydrogenase catalytic domain-like"/>
    <property type="match status" value="1"/>
</dbReference>
<dbReference type="InterPro" id="IPR006140">
    <property type="entry name" value="D-isomer_DH_NAD-bd"/>
</dbReference>
<evidence type="ECO:0000256" key="1">
    <source>
        <dbReference type="ARBA" id="ARBA00005854"/>
    </source>
</evidence>
<evidence type="ECO:0000313" key="8">
    <source>
        <dbReference type="Proteomes" id="UP001067235"/>
    </source>
</evidence>
<evidence type="ECO:0000259" key="6">
    <source>
        <dbReference type="Pfam" id="PF02826"/>
    </source>
</evidence>